<proteinExistence type="predicted"/>
<dbReference type="Gramene" id="ERN04883">
    <property type="protein sequence ID" value="ERN04883"/>
    <property type="gene ID" value="AMTR_s04508p00002990"/>
</dbReference>
<dbReference type="Proteomes" id="UP000017836">
    <property type="component" value="Unassembled WGS sequence"/>
</dbReference>
<sequence length="108" mass="11987">MKRIKESKVLTKFSGLTEFTLLSLHSLHPLPLSSLHSLPHFVVILACGPSQKARSDGKSVIDVPLLNLRRGRPAKPTSFISFEATWQLMLRSTKIFGAEKTFIQDGKG</sequence>
<protein>
    <submittedName>
        <fullName evidence="1">Uncharacterized protein</fullName>
    </submittedName>
</protein>
<name>U5D0U5_AMBTC</name>
<reference evidence="2" key="1">
    <citation type="journal article" date="2013" name="Science">
        <title>The Amborella genome and the evolution of flowering plants.</title>
        <authorList>
            <consortium name="Amborella Genome Project"/>
        </authorList>
    </citation>
    <scope>NUCLEOTIDE SEQUENCE [LARGE SCALE GENOMIC DNA]</scope>
</reference>
<keyword evidence="2" id="KW-1185">Reference proteome</keyword>
<accession>U5D0U5</accession>
<gene>
    <name evidence="1" type="ORF">AMTR_s04508p00002990</name>
</gene>
<dbReference type="HOGENOM" id="CLU_2200524_0_0_1"/>
<evidence type="ECO:0000313" key="1">
    <source>
        <dbReference type="EMBL" id="ERN04883.1"/>
    </source>
</evidence>
<evidence type="ECO:0000313" key="2">
    <source>
        <dbReference type="Proteomes" id="UP000017836"/>
    </source>
</evidence>
<dbReference type="AlphaFoldDB" id="U5D0U5"/>
<dbReference type="EMBL" id="KI394120">
    <property type="protein sequence ID" value="ERN04883.1"/>
    <property type="molecule type" value="Genomic_DNA"/>
</dbReference>
<organism evidence="1 2">
    <name type="scientific">Amborella trichopoda</name>
    <dbReference type="NCBI Taxonomy" id="13333"/>
    <lineage>
        <taxon>Eukaryota</taxon>
        <taxon>Viridiplantae</taxon>
        <taxon>Streptophyta</taxon>
        <taxon>Embryophyta</taxon>
        <taxon>Tracheophyta</taxon>
        <taxon>Spermatophyta</taxon>
        <taxon>Magnoliopsida</taxon>
        <taxon>Amborellales</taxon>
        <taxon>Amborellaceae</taxon>
        <taxon>Amborella</taxon>
    </lineage>
</organism>